<evidence type="ECO:0000313" key="3">
    <source>
        <dbReference type="Proteomes" id="UP001267426"/>
    </source>
</evidence>
<proteinExistence type="predicted"/>
<accession>A0ABU3BTH3</accession>
<dbReference type="Proteomes" id="UP001267426">
    <property type="component" value="Unassembled WGS sequence"/>
</dbReference>
<reference evidence="2 3" key="1">
    <citation type="submission" date="2023-09" db="EMBL/GenBank/DDBJ databases">
        <authorList>
            <person name="Rey-Velasco X."/>
        </authorList>
    </citation>
    <scope>NUCLEOTIDE SEQUENCE [LARGE SCALE GENOMIC DNA]</scope>
    <source>
        <strain evidence="2 3">F394</strain>
    </source>
</reference>
<protein>
    <submittedName>
        <fullName evidence="2">Uncharacterized protein</fullName>
    </submittedName>
</protein>
<sequence length="42" mass="3936">MPTPPGPGTRAGRKTAGSSATGEAVAEGAAPPAAARPDDGHP</sequence>
<comment type="caution">
    <text evidence="2">The sequence shown here is derived from an EMBL/GenBank/DDBJ whole genome shotgun (WGS) entry which is preliminary data.</text>
</comment>
<dbReference type="RefSeq" id="WP_311664625.1">
    <property type="nucleotide sequence ID" value="NZ_JAVRHT010000032.1"/>
</dbReference>
<organism evidence="2 3">
    <name type="scientific">Rubrivirga litoralis</name>
    <dbReference type="NCBI Taxonomy" id="3075598"/>
    <lineage>
        <taxon>Bacteria</taxon>
        <taxon>Pseudomonadati</taxon>
        <taxon>Rhodothermota</taxon>
        <taxon>Rhodothermia</taxon>
        <taxon>Rhodothermales</taxon>
        <taxon>Rubricoccaceae</taxon>
        <taxon>Rubrivirga</taxon>
    </lineage>
</organism>
<evidence type="ECO:0000256" key="1">
    <source>
        <dbReference type="SAM" id="MobiDB-lite"/>
    </source>
</evidence>
<feature type="region of interest" description="Disordered" evidence="1">
    <location>
        <begin position="1"/>
        <end position="42"/>
    </location>
</feature>
<name>A0ABU3BTH3_9BACT</name>
<feature type="compositionally biased region" description="Low complexity" evidence="1">
    <location>
        <begin position="15"/>
        <end position="35"/>
    </location>
</feature>
<dbReference type="EMBL" id="JAVRHT010000032">
    <property type="protein sequence ID" value="MDT0632592.1"/>
    <property type="molecule type" value="Genomic_DNA"/>
</dbReference>
<gene>
    <name evidence="2" type="ORF">RM540_12600</name>
</gene>
<keyword evidence="3" id="KW-1185">Reference proteome</keyword>
<evidence type="ECO:0000313" key="2">
    <source>
        <dbReference type="EMBL" id="MDT0632592.1"/>
    </source>
</evidence>